<comment type="caution">
    <text evidence="2">The sequence shown here is derived from an EMBL/GenBank/DDBJ whole genome shotgun (WGS) entry which is preliminary data.</text>
</comment>
<keyword evidence="3" id="KW-1185">Reference proteome</keyword>
<reference evidence="2" key="1">
    <citation type="submission" date="2023-06" db="EMBL/GenBank/DDBJ databases">
        <authorList>
            <person name="Noh H."/>
        </authorList>
    </citation>
    <scope>NUCLEOTIDE SEQUENCE</scope>
    <source>
        <strain evidence="2">DUCC20226</strain>
    </source>
</reference>
<dbReference type="EMBL" id="JAUJFL010000001">
    <property type="protein sequence ID" value="KAK2614699.1"/>
    <property type="molecule type" value="Genomic_DNA"/>
</dbReference>
<evidence type="ECO:0000256" key="1">
    <source>
        <dbReference type="SAM" id="SignalP"/>
    </source>
</evidence>
<gene>
    <name evidence="2" type="ORF">N8I77_001504</name>
</gene>
<dbReference type="PANTHER" id="PTHR36578">
    <property type="entry name" value="CHROMOSOME 15, WHOLE GENOME SHOTGUN SEQUENCE"/>
    <property type="match status" value="1"/>
</dbReference>
<accession>A0AAD9SS35</accession>
<sequence>MQLTRCAVLLFSFLSFAHLHLAQQLPNTLYYSNESLHQALNNQSTDANGICSPERIGAGPRPEVDTPEEFLNFTTLFATARIASTPLGYKLVGQALNGSMYGKVFQGLYYLDEYNPALCASECNEIEDCSAFNVYYERDPTISPSYNGCPNPPSTTNIKCVLWGQSINTDISLNWGEDRCDFKVVVAGSNCYIKQAARNNLTDLGFFGPRGDAVPGSTFPHSQMIEPEDGYLTFLEVYREIYATDGEGPSYDPAVCAENCNALTKYNSKNRVNQHPYINGAYPKCNMFNMFEVSMISDNNPIAFVCFFYSTSWDSLYSTEMSGVDPEGRHLHASMVKVYQRLDYTDPPLCALEECKGAQYYRGGNCSGWGPEYCQHKSDLLE</sequence>
<proteinExistence type="predicted"/>
<organism evidence="2 3">
    <name type="scientific">Phomopsis amygdali</name>
    <name type="common">Fusicoccum amygdali</name>
    <dbReference type="NCBI Taxonomy" id="1214568"/>
    <lineage>
        <taxon>Eukaryota</taxon>
        <taxon>Fungi</taxon>
        <taxon>Dikarya</taxon>
        <taxon>Ascomycota</taxon>
        <taxon>Pezizomycotina</taxon>
        <taxon>Sordariomycetes</taxon>
        <taxon>Sordariomycetidae</taxon>
        <taxon>Diaporthales</taxon>
        <taxon>Diaporthaceae</taxon>
        <taxon>Diaporthe</taxon>
    </lineage>
</organism>
<evidence type="ECO:0000313" key="3">
    <source>
        <dbReference type="Proteomes" id="UP001265746"/>
    </source>
</evidence>
<dbReference type="Proteomes" id="UP001265746">
    <property type="component" value="Unassembled WGS sequence"/>
</dbReference>
<feature type="chain" id="PRO_5042022095" evidence="1">
    <location>
        <begin position="23"/>
        <end position="382"/>
    </location>
</feature>
<name>A0AAD9SS35_PHOAM</name>
<feature type="signal peptide" evidence="1">
    <location>
        <begin position="1"/>
        <end position="22"/>
    </location>
</feature>
<protein>
    <submittedName>
        <fullName evidence="2">Uncharacterized protein</fullName>
    </submittedName>
</protein>
<dbReference type="AlphaFoldDB" id="A0AAD9SS35"/>
<keyword evidence="1" id="KW-0732">Signal</keyword>
<dbReference type="PANTHER" id="PTHR36578:SF1">
    <property type="entry name" value="APPLE DOMAIN-CONTAINING PROTEIN"/>
    <property type="match status" value="1"/>
</dbReference>
<evidence type="ECO:0000313" key="2">
    <source>
        <dbReference type="EMBL" id="KAK2614699.1"/>
    </source>
</evidence>